<sequence>MDEIDKRILYLLFKDGRMAQRKLAEELGLTPPTLSYRLKKLEDDGILRGFTLFINPSFLSMYFGFAAFINQRDYDSDWIFLKFKCVEWLNVYGVTGRSLRELDERIGKMSDVLGETRLKYIPEQVPIEVKPLDISILNALSKNPRASESEISQETGIPSKTVSKRLRILSKRGTFSVFPLIDVAKSGLIMFSMFSRELKRVTGPLEQCTIFRITDGRAGINVCLVENMLQTRNYVNSARFQDPDAEVMIIYDYYLDSDLLEVTGN</sequence>
<name>A0A2U9IRY0_9CREN</name>
<dbReference type="GO" id="GO:0043565">
    <property type="term" value="F:sequence-specific DNA binding"/>
    <property type="evidence" value="ECO:0007669"/>
    <property type="project" value="InterPro"/>
</dbReference>
<dbReference type="PRINTS" id="PR00033">
    <property type="entry name" value="HTHASNC"/>
</dbReference>
<dbReference type="InterPro" id="IPR036390">
    <property type="entry name" value="WH_DNA-bd_sf"/>
</dbReference>
<keyword evidence="1" id="KW-0805">Transcription regulation</keyword>
<dbReference type="EMBL" id="CP029287">
    <property type="protein sequence ID" value="AWR98747.1"/>
    <property type="molecule type" value="Genomic_DNA"/>
</dbReference>
<dbReference type="KEGG" id="mhk:DFR87_02530"/>
<dbReference type="OrthoDB" id="6995at2157"/>
<reference evidence="6" key="1">
    <citation type="submission" date="2018-05" db="EMBL/GenBank/DDBJ databases">
        <title>Complete Genome Sequences of Extremely Thermoacidophilic, Metal-Mobilizing Type-Strain Members of the Archaeal Family Sulfolobaceae: Acidianus brierleyi DSM-1651T, Acidianus sulfidivorans DSM-18786T, Metallosphaera hakonensis DSM-7519T, and Metallosphaera prunae DSM-10039T.</title>
        <authorList>
            <person name="Counts J.A."/>
            <person name="Kelly R.M."/>
        </authorList>
    </citation>
    <scope>NUCLEOTIDE SEQUENCE [LARGE SCALE GENOMIC DNA]</scope>
    <source>
        <strain evidence="6">HO1-1</strain>
    </source>
</reference>
<keyword evidence="4" id="KW-0812">Transmembrane</keyword>
<evidence type="ECO:0000313" key="7">
    <source>
        <dbReference type="Proteomes" id="UP000247586"/>
    </source>
</evidence>
<dbReference type="RefSeq" id="WP_054836615.1">
    <property type="nucleotide sequence ID" value="NZ_BBBA01000007.1"/>
</dbReference>
<evidence type="ECO:0000256" key="4">
    <source>
        <dbReference type="SAM" id="Phobius"/>
    </source>
</evidence>
<protein>
    <submittedName>
        <fullName evidence="6">Transcriptional regulator</fullName>
    </submittedName>
</protein>
<feature type="transmembrane region" description="Helical" evidence="4">
    <location>
        <begin position="46"/>
        <end position="69"/>
    </location>
</feature>
<dbReference type="SUPFAM" id="SSF46785">
    <property type="entry name" value="Winged helix' DNA-binding domain"/>
    <property type="match status" value="2"/>
</dbReference>
<dbReference type="STRING" id="1293036.GCA_001315825_01458"/>
<evidence type="ECO:0000259" key="5">
    <source>
        <dbReference type="PROSITE" id="PS50956"/>
    </source>
</evidence>
<evidence type="ECO:0000256" key="2">
    <source>
        <dbReference type="ARBA" id="ARBA00023125"/>
    </source>
</evidence>
<keyword evidence="4" id="KW-0472">Membrane</keyword>
<dbReference type="PANTHER" id="PTHR43413:SF8">
    <property type="entry name" value="HTH-TYPE TRANSCRIPTIONAL REGULATOR PTR1"/>
    <property type="match status" value="1"/>
</dbReference>
<dbReference type="GeneID" id="36834182"/>
<dbReference type="Proteomes" id="UP000247586">
    <property type="component" value="Chromosome"/>
</dbReference>
<evidence type="ECO:0000256" key="1">
    <source>
        <dbReference type="ARBA" id="ARBA00023015"/>
    </source>
</evidence>
<feature type="domain" description="HTH asnC-type" evidence="5">
    <location>
        <begin position="1"/>
        <end position="66"/>
    </location>
</feature>
<dbReference type="InterPro" id="IPR019888">
    <property type="entry name" value="Tscrpt_reg_AsnC-like"/>
</dbReference>
<dbReference type="Pfam" id="PF13412">
    <property type="entry name" value="HTH_24"/>
    <property type="match status" value="2"/>
</dbReference>
<keyword evidence="3" id="KW-0804">Transcription</keyword>
<organism evidence="6 7">
    <name type="scientific">Metallosphaera hakonensis JCM 8857 = DSM 7519</name>
    <dbReference type="NCBI Taxonomy" id="1293036"/>
    <lineage>
        <taxon>Archaea</taxon>
        <taxon>Thermoproteota</taxon>
        <taxon>Thermoprotei</taxon>
        <taxon>Sulfolobales</taxon>
        <taxon>Sulfolobaceae</taxon>
        <taxon>Metallosphaera</taxon>
    </lineage>
</organism>
<gene>
    <name evidence="6" type="ORF">DFR87_02530</name>
</gene>
<dbReference type="InterPro" id="IPR000485">
    <property type="entry name" value="AsnC-type_HTH_dom"/>
</dbReference>
<proteinExistence type="predicted"/>
<dbReference type="PROSITE" id="PS50956">
    <property type="entry name" value="HTH_ASNC_2"/>
    <property type="match status" value="1"/>
</dbReference>
<keyword evidence="2" id="KW-0238">DNA-binding</keyword>
<dbReference type="InterPro" id="IPR050684">
    <property type="entry name" value="HTH-Siroheme_Decarb"/>
</dbReference>
<dbReference type="CDD" id="cd00090">
    <property type="entry name" value="HTH_ARSR"/>
    <property type="match status" value="2"/>
</dbReference>
<keyword evidence="4" id="KW-1133">Transmembrane helix</keyword>
<dbReference type="SMART" id="SM00344">
    <property type="entry name" value="HTH_ASNC"/>
    <property type="match status" value="1"/>
</dbReference>
<accession>A0A2U9IRY0</accession>
<evidence type="ECO:0000313" key="6">
    <source>
        <dbReference type="EMBL" id="AWR98747.1"/>
    </source>
</evidence>
<dbReference type="AlphaFoldDB" id="A0A2U9IRY0"/>
<evidence type="ECO:0000256" key="3">
    <source>
        <dbReference type="ARBA" id="ARBA00023163"/>
    </source>
</evidence>
<dbReference type="PANTHER" id="PTHR43413">
    <property type="entry name" value="TRANSCRIPTIONAL REGULATOR, ASNC FAMILY"/>
    <property type="match status" value="1"/>
</dbReference>
<dbReference type="Gene3D" id="1.10.10.10">
    <property type="entry name" value="Winged helix-like DNA-binding domain superfamily/Winged helix DNA-binding domain"/>
    <property type="match status" value="2"/>
</dbReference>
<dbReference type="InterPro" id="IPR036388">
    <property type="entry name" value="WH-like_DNA-bd_sf"/>
</dbReference>
<dbReference type="InterPro" id="IPR011991">
    <property type="entry name" value="ArsR-like_HTH"/>
</dbReference>
<keyword evidence="7" id="KW-1185">Reference proteome</keyword>